<keyword evidence="2" id="KW-0238">DNA-binding</keyword>
<dbReference type="GO" id="GO:0003677">
    <property type="term" value="F:DNA binding"/>
    <property type="evidence" value="ECO:0007669"/>
    <property type="project" value="UniProtKB-KW"/>
</dbReference>
<dbReference type="RefSeq" id="WP_163473262.1">
    <property type="nucleotide sequence ID" value="NZ_JAAGWZ010000002.1"/>
</dbReference>
<name>A0A7C9TRR0_9MICO</name>
<comment type="caution">
    <text evidence="2">The sequence shown here is derived from an EMBL/GenBank/DDBJ whole genome shotgun (WGS) entry which is preliminary data.</text>
</comment>
<accession>A0A7C9TRR0</accession>
<dbReference type="AlphaFoldDB" id="A0A7C9TRR0"/>
<dbReference type="Pfam" id="PF03479">
    <property type="entry name" value="PCC"/>
    <property type="match status" value="1"/>
</dbReference>
<evidence type="ECO:0000259" key="1">
    <source>
        <dbReference type="PROSITE" id="PS51742"/>
    </source>
</evidence>
<dbReference type="Proteomes" id="UP000479756">
    <property type="component" value="Unassembled WGS sequence"/>
</dbReference>
<protein>
    <submittedName>
        <fullName evidence="2">DNA-binding protein</fullName>
    </submittedName>
</protein>
<reference evidence="2 3" key="1">
    <citation type="journal article" date="2014" name="Int. J. Syst. Evol. Microbiol.">
        <title>Description of Galbitalea soli gen. nov., sp. nov., and Frondihabitans sucicola sp. nov.</title>
        <authorList>
            <person name="Kim S.J."/>
            <person name="Lim J.M."/>
            <person name="Ahn J.H."/>
            <person name="Weon H.Y."/>
            <person name="Hamada M."/>
            <person name="Suzuki K."/>
            <person name="Ahn T.Y."/>
            <person name="Kwon S.W."/>
        </authorList>
    </citation>
    <scope>NUCLEOTIDE SEQUENCE [LARGE SCALE GENOMIC DNA]</scope>
    <source>
        <strain evidence="2 3">NBRC 108727</strain>
    </source>
</reference>
<keyword evidence="3" id="KW-1185">Reference proteome</keyword>
<dbReference type="EMBL" id="JAAGWZ010000002">
    <property type="protein sequence ID" value="NEM91504.1"/>
    <property type="molecule type" value="Genomic_DNA"/>
</dbReference>
<dbReference type="PROSITE" id="PS51742">
    <property type="entry name" value="PPC"/>
    <property type="match status" value="1"/>
</dbReference>
<evidence type="ECO:0000313" key="2">
    <source>
        <dbReference type="EMBL" id="NEM91504.1"/>
    </source>
</evidence>
<sequence>MAFGSEIARGRSILVVLEPGDDAIPALAAECARHGIAQGFIPVFSGAFRRVTVVGTDHAIDDEDAPLPEAVTVRNAEGFGSGTVATTDGELVIHLHVSVGEKARSAAATTGHLLTAEVQYPVEVVVEEIVAPELARRVNEASRGLATLTFPRG</sequence>
<dbReference type="SUPFAM" id="SSF117856">
    <property type="entry name" value="AF0104/ALDC/Ptd012-like"/>
    <property type="match status" value="1"/>
</dbReference>
<organism evidence="2 3">
    <name type="scientific">Galbitalea soli</name>
    <dbReference type="NCBI Taxonomy" id="1268042"/>
    <lineage>
        <taxon>Bacteria</taxon>
        <taxon>Bacillati</taxon>
        <taxon>Actinomycetota</taxon>
        <taxon>Actinomycetes</taxon>
        <taxon>Micrococcales</taxon>
        <taxon>Microbacteriaceae</taxon>
        <taxon>Galbitalea</taxon>
    </lineage>
</organism>
<feature type="domain" description="PPC" evidence="1">
    <location>
        <begin position="7"/>
        <end position="151"/>
    </location>
</feature>
<dbReference type="InterPro" id="IPR005175">
    <property type="entry name" value="PPC_dom"/>
</dbReference>
<dbReference type="Gene3D" id="3.30.1330.80">
    <property type="entry name" value="Hypothetical protein, similar to alpha- acetolactate decarboxylase, domain 2"/>
    <property type="match status" value="1"/>
</dbReference>
<evidence type="ECO:0000313" key="3">
    <source>
        <dbReference type="Proteomes" id="UP000479756"/>
    </source>
</evidence>
<proteinExistence type="predicted"/>
<gene>
    <name evidence="2" type="ORF">G3T37_09055</name>
</gene>